<evidence type="ECO:0000313" key="6">
    <source>
        <dbReference type="EMBL" id="AOQ24682.1"/>
    </source>
</evidence>
<dbReference type="EMBL" id="CP017019">
    <property type="protein sequence ID" value="AOQ24682.1"/>
    <property type="molecule type" value="Genomic_DNA"/>
</dbReference>
<reference evidence="7 9" key="2">
    <citation type="submission" date="2019-05" db="EMBL/GenBank/DDBJ databases">
        <title>Genome sequence of Moorella thermoacetica ATCC 33924.</title>
        <authorList>
            <person name="Poehlein A."/>
            <person name="Bengelsdorf F.R."/>
            <person name="Duerre P."/>
            <person name="Daniel R."/>
        </authorList>
    </citation>
    <scope>NUCLEOTIDE SEQUENCE [LARGE SCALE GENOMIC DNA]</scope>
    <source>
        <strain evidence="7 9">ATCC 33924</strain>
    </source>
</reference>
<dbReference type="Proteomes" id="UP000322283">
    <property type="component" value="Unassembled WGS sequence"/>
</dbReference>
<keyword evidence="4" id="KW-1133">Transmembrane helix</keyword>
<dbReference type="PROSITE" id="PS50076">
    <property type="entry name" value="DNAJ_2"/>
    <property type="match status" value="1"/>
</dbReference>
<evidence type="ECO:0000313" key="7">
    <source>
        <dbReference type="EMBL" id="TYL12785.1"/>
    </source>
</evidence>
<feature type="compositionally biased region" description="Low complexity" evidence="3">
    <location>
        <begin position="87"/>
        <end position="110"/>
    </location>
</feature>
<dbReference type="PANTHER" id="PTHR44145">
    <property type="entry name" value="DNAJ HOMOLOG SUBFAMILY A MEMBER 3, MITOCHONDRIAL"/>
    <property type="match status" value="1"/>
</dbReference>
<gene>
    <name evidence="6" type="primary">cbpA_1</name>
    <name evidence="7" type="synonym">dnaJ_3</name>
    <name evidence="6" type="ORF">Maut_02254</name>
    <name evidence="7" type="ORF">MTAT_20270</name>
</gene>
<evidence type="ECO:0000256" key="3">
    <source>
        <dbReference type="SAM" id="MobiDB-lite"/>
    </source>
</evidence>
<evidence type="ECO:0000256" key="1">
    <source>
        <dbReference type="ARBA" id="ARBA00022705"/>
    </source>
</evidence>
<keyword evidence="9" id="KW-1185">Reference proteome</keyword>
<keyword evidence="4" id="KW-0812">Transmembrane</keyword>
<evidence type="ECO:0000256" key="2">
    <source>
        <dbReference type="ARBA" id="ARBA00023186"/>
    </source>
</evidence>
<dbReference type="SMART" id="SM00271">
    <property type="entry name" value="DnaJ"/>
    <property type="match status" value="1"/>
</dbReference>
<dbReference type="InterPro" id="IPR001623">
    <property type="entry name" value="DnaJ_domain"/>
</dbReference>
<dbReference type="AlphaFoldDB" id="A0AAC9HIP1"/>
<evidence type="ECO:0000259" key="5">
    <source>
        <dbReference type="PROSITE" id="PS50076"/>
    </source>
</evidence>
<dbReference type="GO" id="GO:0003677">
    <property type="term" value="F:DNA binding"/>
    <property type="evidence" value="ECO:0007669"/>
    <property type="project" value="UniProtKB-KW"/>
</dbReference>
<proteinExistence type="predicted"/>
<dbReference type="GO" id="GO:0006260">
    <property type="term" value="P:DNA replication"/>
    <property type="evidence" value="ECO:0007669"/>
    <property type="project" value="UniProtKB-KW"/>
</dbReference>
<dbReference type="PANTHER" id="PTHR44145:SF3">
    <property type="entry name" value="DNAJ HOMOLOG SUBFAMILY A MEMBER 3, MITOCHONDRIAL"/>
    <property type="match status" value="1"/>
</dbReference>
<feature type="region of interest" description="Disordered" evidence="3">
    <location>
        <begin position="77"/>
        <end position="110"/>
    </location>
</feature>
<reference evidence="6 8" key="1">
    <citation type="submission" date="2016-08" db="EMBL/GenBank/DDBJ databases">
        <title>Moorella thermoacetica DSM 103132.</title>
        <authorList>
            <person name="Jendresen C.B."/>
            <person name="Redl S.M."/>
            <person name="Jensen T.O."/>
            <person name="Nielsen A.T."/>
        </authorList>
    </citation>
    <scope>NUCLEOTIDE SEQUENCE [LARGE SCALE GENOMIC DNA]</scope>
    <source>
        <strain evidence="6 8">DSM 103132</strain>
    </source>
</reference>
<keyword evidence="2" id="KW-0143">Chaperone</keyword>
<evidence type="ECO:0000313" key="9">
    <source>
        <dbReference type="Proteomes" id="UP000322283"/>
    </source>
</evidence>
<protein>
    <submittedName>
        <fullName evidence="7">Chaperone protein DnaJ</fullName>
    </submittedName>
    <submittedName>
        <fullName evidence="6">Curved DNA-binding protein</fullName>
    </submittedName>
</protein>
<feature type="domain" description="J" evidence="5">
    <location>
        <begin position="3"/>
        <end position="70"/>
    </location>
</feature>
<feature type="transmembrane region" description="Helical" evidence="4">
    <location>
        <begin position="152"/>
        <end position="170"/>
    </location>
</feature>
<evidence type="ECO:0000256" key="4">
    <source>
        <dbReference type="SAM" id="Phobius"/>
    </source>
</evidence>
<keyword evidence="1" id="KW-0235">DNA replication</keyword>
<dbReference type="InterPro" id="IPR051938">
    <property type="entry name" value="Apopto_cytoskel_mod"/>
</dbReference>
<sequence length="176" mass="19676">MKNYYDILGLPPNADMQMIKTAYKKLSSFSHPDMVSPEHRQWAEERQKELNEAYRILSNPETRYEYDRAAGFHSYQKEAMRGRRPENNQSGYGSSNNQQSSYQSTYGQNSGTNEAAATAVQQTKHNGNPFILVGIGAVGVILLFALAPLLEIVFGGLLALVVFMGIIEFIKSIFSS</sequence>
<dbReference type="SUPFAM" id="SSF46565">
    <property type="entry name" value="Chaperone J-domain"/>
    <property type="match status" value="1"/>
</dbReference>
<dbReference type="Proteomes" id="UP000094598">
    <property type="component" value="Chromosome"/>
</dbReference>
<keyword evidence="6" id="KW-0238">DNA-binding</keyword>
<feature type="compositionally biased region" description="Basic and acidic residues" evidence="3">
    <location>
        <begin position="77"/>
        <end position="86"/>
    </location>
</feature>
<dbReference type="InterPro" id="IPR036869">
    <property type="entry name" value="J_dom_sf"/>
</dbReference>
<evidence type="ECO:0000313" key="8">
    <source>
        <dbReference type="Proteomes" id="UP000094598"/>
    </source>
</evidence>
<dbReference type="PRINTS" id="PR00625">
    <property type="entry name" value="JDOMAIN"/>
</dbReference>
<dbReference type="Pfam" id="PF00226">
    <property type="entry name" value="DnaJ"/>
    <property type="match status" value="1"/>
</dbReference>
<dbReference type="CDD" id="cd06257">
    <property type="entry name" value="DnaJ"/>
    <property type="match status" value="1"/>
</dbReference>
<keyword evidence="4" id="KW-0472">Membrane</keyword>
<organism evidence="6 8">
    <name type="scientific">Neomoorella thermoacetica</name>
    <name type="common">Clostridium thermoaceticum</name>
    <dbReference type="NCBI Taxonomy" id="1525"/>
    <lineage>
        <taxon>Bacteria</taxon>
        <taxon>Bacillati</taxon>
        <taxon>Bacillota</taxon>
        <taxon>Clostridia</taxon>
        <taxon>Neomoorellales</taxon>
        <taxon>Neomoorellaceae</taxon>
        <taxon>Neomoorella</taxon>
    </lineage>
</organism>
<dbReference type="EMBL" id="VCDX01000006">
    <property type="protein sequence ID" value="TYL12785.1"/>
    <property type="molecule type" value="Genomic_DNA"/>
</dbReference>
<accession>A0AAC9HIP1</accession>
<dbReference type="RefSeq" id="WP_069590461.1">
    <property type="nucleotide sequence ID" value="NZ_CP017019.1"/>
</dbReference>
<feature type="transmembrane region" description="Helical" evidence="4">
    <location>
        <begin position="130"/>
        <end position="146"/>
    </location>
</feature>
<dbReference type="Gene3D" id="1.10.287.110">
    <property type="entry name" value="DnaJ domain"/>
    <property type="match status" value="1"/>
</dbReference>
<name>A0AAC9HIP1_NEOTH</name>